<gene>
    <name evidence="2" type="ORF">NCS_11052</name>
</gene>
<evidence type="ECO:0000256" key="1">
    <source>
        <dbReference type="SAM" id="Phobius"/>
    </source>
</evidence>
<dbReference type="OrthoDB" id="383466at2157"/>
<dbReference type="AlphaFoldDB" id="A0A2H1FER9"/>
<feature type="transmembrane region" description="Helical" evidence="1">
    <location>
        <begin position="12"/>
        <end position="31"/>
    </location>
</feature>
<accession>A0A2H1FER9</accession>
<name>A0A2H1FER9_9ARCH</name>
<feature type="transmembrane region" description="Helical" evidence="1">
    <location>
        <begin position="94"/>
        <end position="111"/>
    </location>
</feature>
<evidence type="ECO:0000313" key="3">
    <source>
        <dbReference type="Proteomes" id="UP000230607"/>
    </source>
</evidence>
<dbReference type="Proteomes" id="UP000230607">
    <property type="component" value="Chromosome 1"/>
</dbReference>
<organism evidence="2 3">
    <name type="scientific">Candidatus Nitrosotalea okcheonensis</name>
    <dbReference type="NCBI Taxonomy" id="1903276"/>
    <lineage>
        <taxon>Archaea</taxon>
        <taxon>Nitrososphaerota</taxon>
        <taxon>Nitrososphaeria</taxon>
        <taxon>Nitrosotaleales</taxon>
        <taxon>Nitrosotaleaceae</taxon>
        <taxon>Nitrosotalea</taxon>
    </lineage>
</organism>
<evidence type="ECO:0000313" key="2">
    <source>
        <dbReference type="EMBL" id="SMH71245.1"/>
    </source>
</evidence>
<feature type="transmembrane region" description="Helical" evidence="1">
    <location>
        <begin position="68"/>
        <end position="88"/>
    </location>
</feature>
<reference evidence="3" key="1">
    <citation type="submission" date="2017-03" db="EMBL/GenBank/DDBJ databases">
        <authorList>
            <person name="Herbold C."/>
        </authorList>
    </citation>
    <scope>NUCLEOTIDE SEQUENCE [LARGE SCALE GENOMIC DNA]</scope>
</reference>
<keyword evidence="1" id="KW-0472">Membrane</keyword>
<dbReference type="EMBL" id="LT841358">
    <property type="protein sequence ID" value="SMH71245.1"/>
    <property type="molecule type" value="Genomic_DNA"/>
</dbReference>
<proteinExistence type="predicted"/>
<dbReference type="RefSeq" id="WP_157927249.1">
    <property type="nucleotide sequence ID" value="NZ_LT841358.1"/>
</dbReference>
<keyword evidence="1" id="KW-1133">Transmembrane helix</keyword>
<keyword evidence="3" id="KW-1185">Reference proteome</keyword>
<keyword evidence="1" id="KW-0812">Transmembrane</keyword>
<sequence>MSKIQTHRTSNITTITLVILVIIAVAALLQLHLIPLVLSIPLFLIPVSIYTTVLGLRNKQKPYATSDHDYYFTWAGIMLAVGIGWIVLYEKMGVVIGVISILSIVLGYVYLNKIKSTMINSN</sequence>
<feature type="transmembrane region" description="Helical" evidence="1">
    <location>
        <begin position="37"/>
        <end position="56"/>
    </location>
</feature>
<protein>
    <submittedName>
        <fullName evidence="2">Uncharacterized protein</fullName>
    </submittedName>
</protein>